<proteinExistence type="predicted"/>
<reference evidence="1" key="1">
    <citation type="journal article" date="2015" name="Nature">
        <title>Complex archaea that bridge the gap between prokaryotes and eukaryotes.</title>
        <authorList>
            <person name="Spang A."/>
            <person name="Saw J.H."/>
            <person name="Jorgensen S.L."/>
            <person name="Zaremba-Niedzwiedzka K."/>
            <person name="Martijn J."/>
            <person name="Lind A.E."/>
            <person name="van Eijk R."/>
            <person name="Schleper C."/>
            <person name="Guy L."/>
            <person name="Ettema T.J."/>
        </authorList>
    </citation>
    <scope>NUCLEOTIDE SEQUENCE</scope>
</reference>
<name>A0A0F9CSV1_9ZZZZ</name>
<organism evidence="1">
    <name type="scientific">marine sediment metagenome</name>
    <dbReference type="NCBI Taxonomy" id="412755"/>
    <lineage>
        <taxon>unclassified sequences</taxon>
        <taxon>metagenomes</taxon>
        <taxon>ecological metagenomes</taxon>
    </lineage>
</organism>
<protein>
    <submittedName>
        <fullName evidence="1">Uncharacterized protein</fullName>
    </submittedName>
</protein>
<sequence>MLKEENFAGNIIINLASLPDFLRKPILKKRLTEFFSMSEHEKNEIIVNALEAGPGIPFPNFSKLFKTWLEILATFNEFQRNEMFLRYFLATVRW</sequence>
<dbReference type="EMBL" id="LAZR01031956">
    <property type="protein sequence ID" value="KKL52269.1"/>
    <property type="molecule type" value="Genomic_DNA"/>
</dbReference>
<evidence type="ECO:0000313" key="1">
    <source>
        <dbReference type="EMBL" id="KKL52269.1"/>
    </source>
</evidence>
<feature type="non-terminal residue" evidence="1">
    <location>
        <position position="94"/>
    </location>
</feature>
<comment type="caution">
    <text evidence="1">The sequence shown here is derived from an EMBL/GenBank/DDBJ whole genome shotgun (WGS) entry which is preliminary data.</text>
</comment>
<gene>
    <name evidence="1" type="ORF">LCGC14_2287160</name>
</gene>
<accession>A0A0F9CSV1</accession>
<dbReference type="AlphaFoldDB" id="A0A0F9CSV1"/>